<dbReference type="PANTHER" id="PTHR43308:SF5">
    <property type="entry name" value="S-LAYER PROTEIN _ PEPTIDOGLYCAN ENDO-BETA-N-ACETYLGLUCOSAMINIDASE"/>
    <property type="match status" value="1"/>
</dbReference>
<dbReference type="InterPro" id="IPR001119">
    <property type="entry name" value="SLH_dom"/>
</dbReference>
<evidence type="ECO:0000256" key="1">
    <source>
        <dbReference type="ARBA" id="ARBA00022801"/>
    </source>
</evidence>
<dbReference type="InterPro" id="IPR029018">
    <property type="entry name" value="Hex-like_dom2"/>
</dbReference>
<feature type="compositionally biased region" description="Basic and acidic residues" evidence="2">
    <location>
        <begin position="437"/>
        <end position="448"/>
    </location>
</feature>
<keyword evidence="3" id="KW-0732">Signal</keyword>
<feature type="compositionally biased region" description="Pro residues" evidence="2">
    <location>
        <begin position="475"/>
        <end position="503"/>
    </location>
</feature>
<protein>
    <recommendedName>
        <fullName evidence="4">SLH domain-containing protein</fullName>
    </recommendedName>
</protein>
<dbReference type="Pfam" id="PF16126">
    <property type="entry name" value="DUF4838"/>
    <property type="match status" value="1"/>
</dbReference>
<sequence length="1993" mass="218759">MIIVPKKLSRTIILLLAFCLVFTSFGTSVAPAFGASSDSSRDVSVSSPAFSDLSGHWAEKQVEKWVEDRQIEGYEDGTFRPDNKVSRGEIFALINRSFEFTAAADIRFSDLDSSYWAYGDAAKAVQAGYVQGYADGTIGAKRSISRQEIAVMIARLLDLSQQSTEKIESGFTDAGQIAPWAAEAVAAAAAVKVMEGYPDKSFQPSASITRAEAVVTLERALKLKAQETLVYSKAGTYGPVSGVQTIQGNVVVEVPGVTLQNMEIKGSLLLAKGIGEGDVTLQQVTVKGTTTINGGGSNSIHVANSFLASVIVDRAEGTVRIVLENNGKIAAIRVKSSVILEQAQSDTGIGFELVQIMETLKKGVTVVLKGHFNQVEVTDPDVTIELLSGKIEKLKIGEQAQGSSLKVATEATIVDIILDTIVKVLGQGVIQTATVNEKAKGSEFEKRPQQLKGAGVSNSVTSGSAGNGGNNGTPTPTPTQTPGPTQTPEPTETPGPTTTPEPTPIVIVSVIASNGKVDVALDGVQAAEPVLSDFIVEQIINGGSPVIVSPVKLKWDEAVKEASLTIPPVAASGVAQSVLYRVSYLGTAAVDSAAFVIPAGTQIVANGQAQAVVVIPSDLPLAVDQIPGWFSHNTFLKGNVRVTDIRHNSGSNSLHINDDNEFNYTVESNLMEVTPGVSYTASAYYYLESGELNPALIIYFYDANKTLLTYPAVVGITAEQWEKLTVTGSAPQNAKYASVVMQSDSIGRRSVYFDDIEFKETSGNVLTVENPGFEQDSSIAAETLVKYINKSTGVELPVVTEEQLLEEEWQNTDHVRIYVGGGVPSEETSLHQLLGSLNSEGFVIQTTDDVIRISGSTSWGTEFGVYEFLERYLGIRWLMPGEDGEHVPTRNAIVLPRETVSDEPTSQSRHIFWMETPAENPEWLRLNRMHDNIQFHHNLEHLFDPVVFADHPEYYPGNVVPEPGSFEWNPCLNSDTAAAAVERIVEYFEKNPGATSFSLGVTDSRAHCESDPSHPNYPGADHLNSVGLLNMSDLYYPWVNEIVEGVLNYHNGTAQEGKLADKYFGMLAYAQVYDPPKNEDGSPYKLHPNVVPYITDDRLTWLDSDIDAEAQILMDKWLQSATHIGFYEYLFGSPYNLPRMYLQKMADNYKYAEENRVIGHVAEWLPNFGEGPKLWLAAKMQWNADQDVDALTEEWYETAVGPDAAPYLQQYYEHWEEFWTTRIFESDWYLQWKYTKPRSNYLNIYTHEYLTMITKEELQAARELMEQVVNEAQTKGTAEQQKRAAYLMGTFEFYEASALSFPREDEVEPPVNETEALAMLADFKLSLQKAAERKQYIEANQMRYMQMWDGVQQVLMNALLSYVEAHEDENGIIRGEINQILAEHPGMIKHPAYAVKTTASKDIILQSLDFEQGPWVNAKPFNDFLITPSKEQPTAETKVRLLWDDAYIYVGYENFDPNISGMITNDAINSAINWWNGATPDSVETFLGDTKVMYKGFFSNFNDKKIGFTMGVNPPTGRQAAPDMPWEVRSQVYSDRWNTIQAIPFSSIGIDPDQVSSLMGFFLRNYHGGPPYFSWYGGNTWATGDFNMIYLEDQPSGEDVFAVAVNGKLTVKLPAGSTEPSSGDFSIERVVNGGTAEAVTAAVQAWSSETGIAELIVPILAAATTDQSVVYRISYKGGSVVQAPAFVIAAEQESLVIVEEGQARAIVVVPTPTDDKIAGWKLTHPINEMVAGKMKVVSSRKASGSYSVHINDENIWPKQVQGLQTNFIPVTAGETYTASAKTYSESGSLPLILIIYYDSQYNTITAAYKEGGIQGEWADISLSLFAPANTAYASIQLFSDSDGIRNMYFDDIQFKDSSGQDLILENPGFEQISSSAADTLVDYIKQSSNAELEIITEERLQQEAALYQDLIRIEVGGSAPTGDTGLDLKLGQLVNDEYVIWVKGRTIKIMGLTDAGIEAGVRAFLERYLGVVWETPETPEVIPAHPTITIQPD</sequence>
<dbReference type="EMBL" id="JAGGLB010000016">
    <property type="protein sequence ID" value="MBP1993047.1"/>
    <property type="molecule type" value="Genomic_DNA"/>
</dbReference>
<feature type="chain" id="PRO_5045284655" description="SLH domain-containing protein" evidence="3">
    <location>
        <begin position="30"/>
        <end position="1993"/>
    </location>
</feature>
<dbReference type="InterPro" id="IPR051465">
    <property type="entry name" value="Cell_Envelope_Struct_Comp"/>
</dbReference>
<comment type="caution">
    <text evidence="5">The sequence shown here is derived from an EMBL/GenBank/DDBJ whole genome shotgun (WGS) entry which is preliminary data.</text>
</comment>
<dbReference type="Pfam" id="PF00395">
    <property type="entry name" value="SLH"/>
    <property type="match status" value="3"/>
</dbReference>
<dbReference type="RefSeq" id="WP_209974562.1">
    <property type="nucleotide sequence ID" value="NZ_JAGGLB010000016.1"/>
</dbReference>
<dbReference type="SUPFAM" id="SSF49785">
    <property type="entry name" value="Galactose-binding domain-like"/>
    <property type="match status" value="2"/>
</dbReference>
<feature type="signal peptide" evidence="3">
    <location>
        <begin position="1"/>
        <end position="29"/>
    </location>
</feature>
<feature type="domain" description="SLH" evidence="4">
    <location>
        <begin position="104"/>
        <end position="167"/>
    </location>
</feature>
<dbReference type="Proteomes" id="UP001519287">
    <property type="component" value="Unassembled WGS sequence"/>
</dbReference>
<reference evidence="5 6" key="1">
    <citation type="submission" date="2021-03" db="EMBL/GenBank/DDBJ databases">
        <title>Genomic Encyclopedia of Type Strains, Phase IV (KMG-IV): sequencing the most valuable type-strain genomes for metagenomic binning, comparative biology and taxonomic classification.</title>
        <authorList>
            <person name="Goeker M."/>
        </authorList>
    </citation>
    <scope>NUCLEOTIDE SEQUENCE [LARGE SCALE GENOMIC DNA]</scope>
    <source>
        <strain evidence="5 6">DSM 26048</strain>
    </source>
</reference>
<dbReference type="PANTHER" id="PTHR43308">
    <property type="entry name" value="OUTER MEMBRANE PROTEIN ALPHA-RELATED"/>
    <property type="match status" value="1"/>
</dbReference>
<evidence type="ECO:0000313" key="5">
    <source>
        <dbReference type="EMBL" id="MBP1993047.1"/>
    </source>
</evidence>
<dbReference type="Gene3D" id="2.60.40.1190">
    <property type="match status" value="1"/>
</dbReference>
<feature type="domain" description="SLH" evidence="4">
    <location>
        <begin position="45"/>
        <end position="103"/>
    </location>
</feature>
<feature type="domain" description="SLH" evidence="4">
    <location>
        <begin position="168"/>
        <end position="231"/>
    </location>
</feature>
<gene>
    <name evidence="5" type="ORF">J2Z66_004664</name>
</gene>
<keyword evidence="6" id="KW-1185">Reference proteome</keyword>
<feature type="region of interest" description="Disordered" evidence="2">
    <location>
        <begin position="437"/>
        <end position="503"/>
    </location>
</feature>
<dbReference type="SUPFAM" id="SSF55545">
    <property type="entry name" value="beta-N-acetylhexosaminidase-like domain"/>
    <property type="match status" value="1"/>
</dbReference>
<organism evidence="5 6">
    <name type="scientific">Paenibacillus eucommiae</name>
    <dbReference type="NCBI Taxonomy" id="1355755"/>
    <lineage>
        <taxon>Bacteria</taxon>
        <taxon>Bacillati</taxon>
        <taxon>Bacillota</taxon>
        <taxon>Bacilli</taxon>
        <taxon>Bacillales</taxon>
        <taxon>Paenibacillaceae</taxon>
        <taxon>Paenibacillus</taxon>
    </lineage>
</organism>
<dbReference type="SUPFAM" id="SSF49344">
    <property type="entry name" value="CBD9-like"/>
    <property type="match status" value="1"/>
</dbReference>
<keyword evidence="1" id="KW-0378">Hydrolase</keyword>
<proteinExistence type="predicted"/>
<dbReference type="Gene3D" id="2.60.120.260">
    <property type="entry name" value="Galactose-binding domain-like"/>
    <property type="match status" value="2"/>
</dbReference>
<evidence type="ECO:0000313" key="6">
    <source>
        <dbReference type="Proteomes" id="UP001519287"/>
    </source>
</evidence>
<evidence type="ECO:0000256" key="3">
    <source>
        <dbReference type="SAM" id="SignalP"/>
    </source>
</evidence>
<dbReference type="InterPro" id="IPR008979">
    <property type="entry name" value="Galactose-bd-like_sf"/>
</dbReference>
<accession>A0ABS4IZN6</accession>
<dbReference type="InterPro" id="IPR032287">
    <property type="entry name" value="DUF4838"/>
</dbReference>
<dbReference type="PROSITE" id="PS51272">
    <property type="entry name" value="SLH"/>
    <property type="match status" value="3"/>
</dbReference>
<dbReference type="Gene3D" id="3.30.379.10">
    <property type="entry name" value="Chitobiase/beta-hexosaminidase domain 2-like"/>
    <property type="match status" value="1"/>
</dbReference>
<evidence type="ECO:0000259" key="4">
    <source>
        <dbReference type="PROSITE" id="PS51272"/>
    </source>
</evidence>
<evidence type="ECO:0000256" key="2">
    <source>
        <dbReference type="SAM" id="MobiDB-lite"/>
    </source>
</evidence>
<name>A0ABS4IZN6_9BACL</name>